<dbReference type="InterPro" id="IPR011032">
    <property type="entry name" value="GroES-like_sf"/>
</dbReference>
<reference evidence="3" key="2">
    <citation type="journal article" date="2022" name="Microbiol. Resour. Announc.">
        <title>Whole-Genome Sequence of Entomortierella parvispora E1425, a Mucoromycotan Fungus Associated with Burkholderiaceae-Related Endosymbiotic Bacteria.</title>
        <authorList>
            <person name="Herlambang A."/>
            <person name="Guo Y."/>
            <person name="Takashima Y."/>
            <person name="Narisawa K."/>
            <person name="Ohta H."/>
            <person name="Nishizawa T."/>
        </authorList>
    </citation>
    <scope>NUCLEOTIDE SEQUENCE</scope>
    <source>
        <strain evidence="3">E1425</strain>
    </source>
</reference>
<accession>A0A9P3H3P4</accession>
<dbReference type="Pfam" id="PF16884">
    <property type="entry name" value="ADH_N_2"/>
    <property type="match status" value="1"/>
</dbReference>
<dbReference type="InterPro" id="IPR041694">
    <property type="entry name" value="ADH_N_2"/>
</dbReference>
<evidence type="ECO:0000313" key="4">
    <source>
        <dbReference type="Proteomes" id="UP000827284"/>
    </source>
</evidence>
<dbReference type="SUPFAM" id="SSF51735">
    <property type="entry name" value="NAD(P)-binding Rossmann-fold domains"/>
    <property type="match status" value="1"/>
</dbReference>
<dbReference type="SUPFAM" id="SSF50129">
    <property type="entry name" value="GroES-like"/>
    <property type="match status" value="1"/>
</dbReference>
<dbReference type="AlphaFoldDB" id="A0A9P3H3P4"/>
<sequence>MAPSTNTRVLRAKHIAKDEAFSKDDLKIVHVEFDATLNEGEILVRNLYLSLDPYTRFSFEKDGDRAAAPLDTVVSGFGVAEVIASKSSAFPVSSIVLGSTIGWEQYSRHSNLQGFFIIPDAHNPKIALANYLNILGMNGLTAFAAVDSLVKFHKDQVVYVPSAAGPVGSFLCFLAKRDGAFVIGSAGSEEKIQYLLRDIGVDYAFNYKTQDSRAELYKAASEGVDIYFDLVGGETLDIAIEKLKSEGQIITIGNISQSGAAPYVMKNWSQFIFKSLRMNGFTVFKHLDKFPRLWKEIGPLVAEGKFKSQQLTIVKGVERTSSVYQDYLDGKYFGKVVIEVAALQEE</sequence>
<proteinExistence type="predicted"/>
<dbReference type="PANTHER" id="PTHR43205:SF7">
    <property type="entry name" value="PROSTAGLANDIN REDUCTASE 1"/>
    <property type="match status" value="1"/>
</dbReference>
<dbReference type="SMART" id="SM00829">
    <property type="entry name" value="PKS_ER"/>
    <property type="match status" value="1"/>
</dbReference>
<dbReference type="InterPro" id="IPR036291">
    <property type="entry name" value="NAD(P)-bd_dom_sf"/>
</dbReference>
<dbReference type="Gene3D" id="3.90.180.10">
    <property type="entry name" value="Medium-chain alcohol dehydrogenases, catalytic domain"/>
    <property type="match status" value="1"/>
</dbReference>
<keyword evidence="4" id="KW-1185">Reference proteome</keyword>
<protein>
    <recommendedName>
        <fullName evidence="2">Enoyl reductase (ER) domain-containing protein</fullName>
    </recommendedName>
</protein>
<reference evidence="3" key="1">
    <citation type="submission" date="2021-11" db="EMBL/GenBank/DDBJ databases">
        <authorList>
            <person name="Herlambang A."/>
            <person name="Guo Y."/>
            <person name="Takashima Y."/>
            <person name="Nishizawa T."/>
        </authorList>
    </citation>
    <scope>NUCLEOTIDE SEQUENCE</scope>
    <source>
        <strain evidence="3">E1425</strain>
    </source>
</reference>
<dbReference type="Pfam" id="PF00107">
    <property type="entry name" value="ADH_zinc_N"/>
    <property type="match status" value="1"/>
</dbReference>
<dbReference type="InterPro" id="IPR013149">
    <property type="entry name" value="ADH-like_C"/>
</dbReference>
<dbReference type="InterPro" id="IPR045010">
    <property type="entry name" value="MDR_fam"/>
</dbReference>
<dbReference type="OrthoDB" id="809632at2759"/>
<dbReference type="PANTHER" id="PTHR43205">
    <property type="entry name" value="PROSTAGLANDIN REDUCTASE"/>
    <property type="match status" value="1"/>
</dbReference>
<name>A0A9P3H3P4_9FUNG</name>
<comment type="caution">
    <text evidence="3">The sequence shown here is derived from an EMBL/GenBank/DDBJ whole genome shotgun (WGS) entry which is preliminary data.</text>
</comment>
<dbReference type="EMBL" id="BQFW01000002">
    <property type="protein sequence ID" value="GJJ69425.1"/>
    <property type="molecule type" value="Genomic_DNA"/>
</dbReference>
<feature type="domain" description="Enoyl reductase (ER)" evidence="2">
    <location>
        <begin position="22"/>
        <end position="338"/>
    </location>
</feature>
<dbReference type="CDD" id="cd05288">
    <property type="entry name" value="PGDH"/>
    <property type="match status" value="1"/>
</dbReference>
<dbReference type="InterPro" id="IPR020843">
    <property type="entry name" value="ER"/>
</dbReference>
<evidence type="ECO:0000259" key="2">
    <source>
        <dbReference type="SMART" id="SM00829"/>
    </source>
</evidence>
<keyword evidence="1" id="KW-0560">Oxidoreductase</keyword>
<evidence type="ECO:0000313" key="3">
    <source>
        <dbReference type="EMBL" id="GJJ69425.1"/>
    </source>
</evidence>
<dbReference type="Gene3D" id="3.40.50.720">
    <property type="entry name" value="NAD(P)-binding Rossmann-like Domain"/>
    <property type="match status" value="1"/>
</dbReference>
<dbReference type="GO" id="GO:0016628">
    <property type="term" value="F:oxidoreductase activity, acting on the CH-CH group of donors, NAD or NADP as acceptor"/>
    <property type="evidence" value="ECO:0007669"/>
    <property type="project" value="InterPro"/>
</dbReference>
<evidence type="ECO:0000256" key="1">
    <source>
        <dbReference type="ARBA" id="ARBA00023002"/>
    </source>
</evidence>
<organism evidence="3 4">
    <name type="scientific">Entomortierella parvispora</name>
    <dbReference type="NCBI Taxonomy" id="205924"/>
    <lineage>
        <taxon>Eukaryota</taxon>
        <taxon>Fungi</taxon>
        <taxon>Fungi incertae sedis</taxon>
        <taxon>Mucoromycota</taxon>
        <taxon>Mortierellomycotina</taxon>
        <taxon>Mortierellomycetes</taxon>
        <taxon>Mortierellales</taxon>
        <taxon>Mortierellaceae</taxon>
        <taxon>Entomortierella</taxon>
    </lineage>
</organism>
<gene>
    <name evidence="3" type="ORF">EMPS_01771</name>
</gene>
<dbReference type="Proteomes" id="UP000827284">
    <property type="component" value="Unassembled WGS sequence"/>
</dbReference>